<dbReference type="Pfam" id="PF00005">
    <property type="entry name" value="ABC_tran"/>
    <property type="match status" value="1"/>
</dbReference>
<keyword evidence="4" id="KW-1278">Translocase</keyword>
<dbReference type="InterPro" id="IPR003593">
    <property type="entry name" value="AAA+_ATPase"/>
</dbReference>
<dbReference type="InterPro" id="IPR027417">
    <property type="entry name" value="P-loop_NTPase"/>
</dbReference>
<dbReference type="SMART" id="SM00382">
    <property type="entry name" value="AAA"/>
    <property type="match status" value="1"/>
</dbReference>
<dbReference type="CDD" id="cd03214">
    <property type="entry name" value="ABC_Iron-Siderophores_B12_Hemin"/>
    <property type="match status" value="1"/>
</dbReference>
<dbReference type="EMBL" id="PDHH01000001">
    <property type="protein sequence ID" value="PSM53235.1"/>
    <property type="molecule type" value="Genomic_DNA"/>
</dbReference>
<dbReference type="GO" id="GO:0016887">
    <property type="term" value="F:ATP hydrolysis activity"/>
    <property type="evidence" value="ECO:0007669"/>
    <property type="project" value="InterPro"/>
</dbReference>
<comment type="function">
    <text evidence="5">Part of the ABC transporter complex HmuTUV involved in hemin import. Responsible for energy coupling to the transport system.</text>
</comment>
<name>A0A2P8R438_9BACT</name>
<dbReference type="PROSITE" id="PS00211">
    <property type="entry name" value="ABC_TRANSPORTER_1"/>
    <property type="match status" value="1"/>
</dbReference>
<comment type="caution">
    <text evidence="7">The sequence shown here is derived from an EMBL/GenBank/DDBJ whole genome shotgun (WGS) entry which is preliminary data.</text>
</comment>
<dbReference type="RefSeq" id="WP_106869826.1">
    <property type="nucleotide sequence ID" value="NZ_CP053841.1"/>
</dbReference>
<dbReference type="InterPro" id="IPR017871">
    <property type="entry name" value="ABC_transporter-like_CS"/>
</dbReference>
<dbReference type="PROSITE" id="PS50893">
    <property type="entry name" value="ABC_TRANSPORTER_2"/>
    <property type="match status" value="1"/>
</dbReference>
<dbReference type="PANTHER" id="PTHR42794">
    <property type="entry name" value="HEMIN IMPORT ATP-BINDING PROTEIN HMUV"/>
    <property type="match status" value="1"/>
</dbReference>
<keyword evidence="1" id="KW-0813">Transport</keyword>
<keyword evidence="3 7" id="KW-0067">ATP-binding</keyword>
<keyword evidence="2" id="KW-0547">Nucleotide-binding</keyword>
<evidence type="ECO:0000256" key="5">
    <source>
        <dbReference type="ARBA" id="ARBA00037066"/>
    </source>
</evidence>
<proteinExistence type="predicted"/>
<gene>
    <name evidence="7" type="ORF">CQ405_01440</name>
</gene>
<dbReference type="FunFam" id="3.40.50.300:FF:000134">
    <property type="entry name" value="Iron-enterobactin ABC transporter ATP-binding protein"/>
    <property type="match status" value="1"/>
</dbReference>
<dbReference type="Proteomes" id="UP000240535">
    <property type="component" value="Unassembled WGS sequence"/>
</dbReference>
<evidence type="ECO:0000256" key="1">
    <source>
        <dbReference type="ARBA" id="ARBA00022448"/>
    </source>
</evidence>
<dbReference type="GO" id="GO:0005524">
    <property type="term" value="F:ATP binding"/>
    <property type="evidence" value="ECO:0007669"/>
    <property type="project" value="UniProtKB-KW"/>
</dbReference>
<dbReference type="OrthoDB" id="5515229at2"/>
<evidence type="ECO:0000313" key="8">
    <source>
        <dbReference type="Proteomes" id="UP000240535"/>
    </source>
</evidence>
<keyword evidence="8" id="KW-1185">Reference proteome</keyword>
<evidence type="ECO:0000313" key="7">
    <source>
        <dbReference type="EMBL" id="PSM53235.1"/>
    </source>
</evidence>
<reference evidence="8" key="1">
    <citation type="submission" date="2017-10" db="EMBL/GenBank/DDBJ databases">
        <title>Campylobacter species from seals.</title>
        <authorList>
            <person name="Gilbert M.J."/>
            <person name="Zomer A.L."/>
            <person name="Timmerman A.J."/>
            <person name="Duim B."/>
            <person name="Wagenaar J.A."/>
        </authorList>
    </citation>
    <scope>NUCLEOTIDE SEQUENCE [LARGE SCALE GENOMIC DNA]</scope>
    <source>
        <strain evidence="8">17S00004-5</strain>
    </source>
</reference>
<evidence type="ECO:0000259" key="6">
    <source>
        <dbReference type="PROSITE" id="PS50893"/>
    </source>
</evidence>
<dbReference type="InterPro" id="IPR003439">
    <property type="entry name" value="ABC_transporter-like_ATP-bd"/>
</dbReference>
<feature type="domain" description="ABC transporter" evidence="6">
    <location>
        <begin position="3"/>
        <end position="240"/>
    </location>
</feature>
<evidence type="ECO:0000256" key="4">
    <source>
        <dbReference type="ARBA" id="ARBA00022967"/>
    </source>
</evidence>
<accession>A0A2P8R438</accession>
<dbReference type="AlphaFoldDB" id="A0A2P8R438"/>
<dbReference type="SUPFAM" id="SSF52540">
    <property type="entry name" value="P-loop containing nucleoside triphosphate hydrolases"/>
    <property type="match status" value="1"/>
</dbReference>
<sequence length="255" mass="28519">MSLKVDNLSFKFGEKVILKDISFGVKSGEIVGILGPNGCGKSTILKNILQIYKPSSGIIKLENKKIDEYSLKELSKIIGFVPQKSALSMPLLVEEIILMGRYSHMKNAFSGYSIDDLKAVDEIITKLDLNKFKKRIANSLSGGEFQRVILARALVSNPEFLLLDEPTSALDLNFSVQILKFCRNLAKNSNIKCVLVLHDLNLASLICDKVAMVKNGKIKYFGEPNKLFNKEILKEIYDLDCEIINHKNRPVVIAN</sequence>
<protein>
    <submittedName>
        <fullName evidence="7">Heme ABC transporter ATP-binding protein</fullName>
    </submittedName>
</protein>
<dbReference type="Gene3D" id="3.40.50.300">
    <property type="entry name" value="P-loop containing nucleotide triphosphate hydrolases"/>
    <property type="match status" value="1"/>
</dbReference>
<evidence type="ECO:0000256" key="3">
    <source>
        <dbReference type="ARBA" id="ARBA00022840"/>
    </source>
</evidence>
<evidence type="ECO:0000256" key="2">
    <source>
        <dbReference type="ARBA" id="ARBA00022741"/>
    </source>
</evidence>
<dbReference type="PANTHER" id="PTHR42794:SF1">
    <property type="entry name" value="HEMIN IMPORT ATP-BINDING PROTEIN HMUV"/>
    <property type="match status" value="1"/>
</dbReference>
<organism evidence="7 8">
    <name type="scientific">Campylobacter blaseri</name>
    <dbReference type="NCBI Taxonomy" id="2042961"/>
    <lineage>
        <taxon>Bacteria</taxon>
        <taxon>Pseudomonadati</taxon>
        <taxon>Campylobacterota</taxon>
        <taxon>Epsilonproteobacteria</taxon>
        <taxon>Campylobacterales</taxon>
        <taxon>Campylobacteraceae</taxon>
        <taxon>Campylobacter</taxon>
    </lineage>
</organism>